<feature type="compositionally biased region" description="Basic and acidic residues" evidence="9">
    <location>
        <begin position="258"/>
        <end position="267"/>
    </location>
</feature>
<feature type="compositionally biased region" description="Low complexity" evidence="9">
    <location>
        <begin position="131"/>
        <end position="145"/>
    </location>
</feature>
<evidence type="ECO:0000256" key="3">
    <source>
        <dbReference type="ARBA" id="ARBA00022723"/>
    </source>
</evidence>
<feature type="zinc finger region" description="C3H1-type" evidence="8">
    <location>
        <begin position="270"/>
        <end position="295"/>
    </location>
</feature>
<feature type="compositionally biased region" description="Basic and acidic residues" evidence="9">
    <location>
        <begin position="161"/>
        <end position="184"/>
    </location>
</feature>
<proteinExistence type="inferred from homology"/>
<dbReference type="GO" id="GO:0005634">
    <property type="term" value="C:nucleus"/>
    <property type="evidence" value="ECO:0007669"/>
    <property type="project" value="UniProtKB-SubCell"/>
</dbReference>
<keyword evidence="5 8" id="KW-0863">Zinc-finger</keyword>
<feature type="compositionally biased region" description="Low complexity" evidence="9">
    <location>
        <begin position="79"/>
        <end position="89"/>
    </location>
</feature>
<evidence type="ECO:0000256" key="9">
    <source>
        <dbReference type="SAM" id="MobiDB-lite"/>
    </source>
</evidence>
<feature type="compositionally biased region" description="Basic and acidic residues" evidence="9">
    <location>
        <begin position="192"/>
        <end position="206"/>
    </location>
</feature>
<feature type="compositionally biased region" description="Low complexity" evidence="9">
    <location>
        <begin position="241"/>
        <end position="253"/>
    </location>
</feature>
<dbReference type="Proteomes" id="UP000078561">
    <property type="component" value="Unassembled WGS sequence"/>
</dbReference>
<dbReference type="GO" id="GO:0008270">
    <property type="term" value="F:zinc ion binding"/>
    <property type="evidence" value="ECO:0007669"/>
    <property type="project" value="UniProtKB-KW"/>
</dbReference>
<keyword evidence="12" id="KW-1185">Reference proteome</keyword>
<dbReference type="SMART" id="SM00356">
    <property type="entry name" value="ZnF_C3H1"/>
    <property type="match status" value="4"/>
</dbReference>
<dbReference type="Gene3D" id="4.10.1000.40">
    <property type="match status" value="1"/>
</dbReference>
<name>A0A168SHB4_ABSGL</name>
<feature type="compositionally biased region" description="Basic and acidic residues" evidence="9">
    <location>
        <begin position="101"/>
        <end position="122"/>
    </location>
</feature>
<dbReference type="STRING" id="4829.A0A168SHB4"/>
<evidence type="ECO:0000256" key="7">
    <source>
        <dbReference type="ARBA" id="ARBA00023242"/>
    </source>
</evidence>
<keyword evidence="6 8" id="KW-0862">Zinc</keyword>
<dbReference type="GO" id="GO:0008143">
    <property type="term" value="F:poly(A) binding"/>
    <property type="evidence" value="ECO:0007669"/>
    <property type="project" value="InterPro"/>
</dbReference>
<keyword evidence="7" id="KW-0539">Nucleus</keyword>
<feature type="region of interest" description="Disordered" evidence="9">
    <location>
        <begin position="479"/>
        <end position="501"/>
    </location>
</feature>
<dbReference type="Gene3D" id="4.10.1000.30">
    <property type="match status" value="1"/>
</dbReference>
<evidence type="ECO:0000256" key="5">
    <source>
        <dbReference type="ARBA" id="ARBA00022771"/>
    </source>
</evidence>
<evidence type="ECO:0000256" key="4">
    <source>
        <dbReference type="ARBA" id="ARBA00022737"/>
    </source>
</evidence>
<protein>
    <recommendedName>
        <fullName evidence="10">C3H1-type domain-containing protein</fullName>
    </recommendedName>
</protein>
<accession>A0A168SHB4</accession>
<evidence type="ECO:0000259" key="10">
    <source>
        <dbReference type="PROSITE" id="PS50103"/>
    </source>
</evidence>
<evidence type="ECO:0000313" key="11">
    <source>
        <dbReference type="EMBL" id="SAM08438.1"/>
    </source>
</evidence>
<dbReference type="InParanoid" id="A0A168SHB4"/>
<dbReference type="GO" id="GO:0043488">
    <property type="term" value="P:regulation of mRNA stability"/>
    <property type="evidence" value="ECO:0007669"/>
    <property type="project" value="InterPro"/>
</dbReference>
<dbReference type="GO" id="GO:0005737">
    <property type="term" value="C:cytoplasm"/>
    <property type="evidence" value="ECO:0007669"/>
    <property type="project" value="TreeGrafter"/>
</dbReference>
<feature type="compositionally biased region" description="Basic residues" evidence="9">
    <location>
        <begin position="207"/>
        <end position="224"/>
    </location>
</feature>
<dbReference type="EMBL" id="LT554895">
    <property type="protein sequence ID" value="SAM08438.1"/>
    <property type="molecule type" value="Genomic_DNA"/>
</dbReference>
<dbReference type="PROSITE" id="PS50103">
    <property type="entry name" value="ZF_C3H1"/>
    <property type="match status" value="1"/>
</dbReference>
<evidence type="ECO:0000313" key="12">
    <source>
        <dbReference type="Proteomes" id="UP000078561"/>
    </source>
</evidence>
<evidence type="ECO:0000256" key="6">
    <source>
        <dbReference type="ARBA" id="ARBA00022833"/>
    </source>
</evidence>
<dbReference type="Gene3D" id="1.10.340.40">
    <property type="entry name" value="Nuclear abundant poly(A) RNA-bind protein 2, N-terminal domain"/>
    <property type="match status" value="1"/>
</dbReference>
<comment type="subcellular location">
    <subcellularLocation>
        <location evidence="1">Nucleus</location>
    </subcellularLocation>
</comment>
<feature type="compositionally biased region" description="Pro residues" evidence="9">
    <location>
        <begin position="90"/>
        <end position="100"/>
    </location>
</feature>
<organism evidence="11">
    <name type="scientific">Absidia glauca</name>
    <name type="common">Pin mould</name>
    <dbReference type="NCBI Taxonomy" id="4829"/>
    <lineage>
        <taxon>Eukaryota</taxon>
        <taxon>Fungi</taxon>
        <taxon>Fungi incertae sedis</taxon>
        <taxon>Mucoromycota</taxon>
        <taxon>Mucoromycotina</taxon>
        <taxon>Mucoromycetes</taxon>
        <taxon>Mucorales</taxon>
        <taxon>Cunninghamellaceae</taxon>
        <taxon>Absidia</taxon>
    </lineage>
</organism>
<dbReference type="OrthoDB" id="438553at2759"/>
<feature type="region of interest" description="Disordered" evidence="9">
    <location>
        <begin position="79"/>
        <end position="272"/>
    </location>
</feature>
<evidence type="ECO:0000256" key="1">
    <source>
        <dbReference type="ARBA" id="ARBA00004123"/>
    </source>
</evidence>
<feature type="domain" description="C3H1-type" evidence="10">
    <location>
        <begin position="270"/>
        <end position="295"/>
    </location>
</feature>
<evidence type="ECO:0000256" key="2">
    <source>
        <dbReference type="ARBA" id="ARBA00008423"/>
    </source>
</evidence>
<dbReference type="PANTHER" id="PTHR14738">
    <property type="entry name" value="ZINC FINGER CCCH DOMAIN-CONTAINING PROTEIN 14"/>
    <property type="match status" value="1"/>
</dbReference>
<dbReference type="PANTHER" id="PTHR14738:SF29">
    <property type="entry name" value="ZINC FINGER CCCH DOMAIN-CONTAINING PROTEIN 14"/>
    <property type="match status" value="1"/>
</dbReference>
<dbReference type="Pfam" id="PF14608">
    <property type="entry name" value="zf-CCCH_2"/>
    <property type="match status" value="5"/>
</dbReference>
<dbReference type="AlphaFoldDB" id="A0A168SHB4"/>
<comment type="similarity">
    <text evidence="2">Belongs to the ZC3H14 family.</text>
</comment>
<dbReference type="OMA" id="CPYAHQS"/>
<gene>
    <name evidence="11" type="primary">ABSGL_14101.1 scaffold 14385</name>
</gene>
<keyword evidence="3 8" id="KW-0479">Metal-binding</keyword>
<dbReference type="InterPro" id="IPR040366">
    <property type="entry name" value="Nab2/ZC3H14"/>
</dbReference>
<dbReference type="InterPro" id="IPR043094">
    <property type="entry name" value="Nab2/ZC3H14_N_sf"/>
</dbReference>
<reference evidence="11" key="1">
    <citation type="submission" date="2016-04" db="EMBL/GenBank/DDBJ databases">
        <authorList>
            <person name="Evans L.H."/>
            <person name="Alamgir A."/>
            <person name="Owens N."/>
            <person name="Weber N.D."/>
            <person name="Virtaneva K."/>
            <person name="Barbian K."/>
            <person name="Babar A."/>
            <person name="Rosenke K."/>
        </authorList>
    </citation>
    <scope>NUCLEOTIDE SEQUENCE [LARGE SCALE GENOMIC DNA]</scope>
    <source>
        <strain evidence="11">CBS 101.48</strain>
    </source>
</reference>
<evidence type="ECO:0000256" key="8">
    <source>
        <dbReference type="PROSITE-ProRule" id="PRU00723"/>
    </source>
</evidence>
<dbReference type="InterPro" id="IPR000571">
    <property type="entry name" value="Znf_CCCH"/>
</dbReference>
<sequence length="501" mass="57511">MESHLWALLKKDIHDKCVYYEYVGQADTSLSDFIVDIIQMGKSPDEVSAELRALIGDDYDQYLTQWMFARIDELKNQKAAPSETTSIPAPAAPAAPPMPPTDEKMVTDDDNTEKAARAERPTTRKNRMFTQALSGLGQQHQQQRYQSREFDTNMEQPLSHTQERDRTHSDRRERLRHDDYSDRRHQQHHQRSQPDRRQQHRMDFRARSRSRSRSRSPIRHKERTTHREYKGDTIFARLGKPSNGSISDSGSPSVFDRLGIKKPEPPRNQRSKQARCKFWPTCDQGDECPYFHPDTLCPDFPNCPNKASECMFIHPFTPKKPSQPVTDSTLTEKAIPCRYFPHCNNDQCPYFHPPAVPSFYESQQQRQPYSAYQPYQPPRPAPTRKIPVPCKNGENCTRPDCHFLHPKDENPSETICKFDGACTRPGCYYKHTAQSKPMPYGMAHNKSLVINQPGATGSSGKSNREFAVADDSQVEKMQLGESADLIKPSKPEQGQDTEMDL</sequence>
<keyword evidence="4" id="KW-0677">Repeat</keyword>